<evidence type="ECO:0000313" key="2">
    <source>
        <dbReference type="Proteomes" id="UP000245341"/>
    </source>
</evidence>
<evidence type="ECO:0000256" key="1">
    <source>
        <dbReference type="SAM" id="Coils"/>
    </source>
</evidence>
<dbReference type="OrthoDB" id="415706at2759"/>
<name>A0A7F8QWY7_LEPWE</name>
<gene>
    <name evidence="3" type="primary">LOC115941222</name>
</gene>
<dbReference type="Proteomes" id="UP000245341">
    <property type="component" value="Unplaced"/>
</dbReference>
<organism evidence="2 3">
    <name type="scientific">Leptonychotes weddellii</name>
    <name type="common">Weddell seal</name>
    <name type="synonym">Otaria weddellii</name>
    <dbReference type="NCBI Taxonomy" id="9713"/>
    <lineage>
        <taxon>Eukaryota</taxon>
        <taxon>Metazoa</taxon>
        <taxon>Chordata</taxon>
        <taxon>Craniata</taxon>
        <taxon>Vertebrata</taxon>
        <taxon>Euteleostomi</taxon>
        <taxon>Mammalia</taxon>
        <taxon>Eutheria</taxon>
        <taxon>Laurasiatheria</taxon>
        <taxon>Carnivora</taxon>
        <taxon>Caniformia</taxon>
        <taxon>Pinnipedia</taxon>
        <taxon>Phocidae</taxon>
        <taxon>Monachinae</taxon>
        <taxon>Lobodontini</taxon>
        <taxon>Leptonychotes</taxon>
    </lineage>
</organism>
<dbReference type="AlphaFoldDB" id="A0A7F8QWY7"/>
<reference evidence="3" key="1">
    <citation type="submission" date="2025-08" db="UniProtKB">
        <authorList>
            <consortium name="RefSeq"/>
        </authorList>
    </citation>
    <scope>IDENTIFICATION</scope>
    <source>
        <tissue evidence="3">Liver</tissue>
    </source>
</reference>
<evidence type="ECO:0000313" key="3">
    <source>
        <dbReference type="RefSeq" id="XP_030884893.1"/>
    </source>
</evidence>
<proteinExistence type="predicted"/>
<dbReference type="KEGG" id="lww:115941222"/>
<dbReference type="GeneID" id="115941222"/>
<accession>A0A7F8QWY7</accession>
<protein>
    <submittedName>
        <fullName evidence="3">Dynamin-like 120 kDa protein, mitochondrial</fullName>
    </submittedName>
</protein>
<keyword evidence="2" id="KW-1185">Reference proteome</keyword>
<dbReference type="RefSeq" id="XP_030884893.1">
    <property type="nucleotide sequence ID" value="XM_031029033.1"/>
</dbReference>
<feature type="coiled-coil region" evidence="1">
    <location>
        <begin position="178"/>
        <end position="216"/>
    </location>
</feature>
<sequence>MWRLRRAAVACEVCQSLVKRSSGIKGSLPLQKLHLVSRSIYHSHHPTLKLQRPQFRTSFHQFSSLTNLPLRKLKLSPIKYGYQPRRNFWPARLAARLLKLRYLILGSAVGGGYTAKKTFDQWKDMIPDLSDYKWIVPDIVWEIDEYIDLDSQPWNCRKAVVSRPLIPISVRVTDKEKIDQLQEELLHTQLKYQRILERLEKENKELRKLVLQKDDKGIHHRKLKVEGIAVAFHLITSWC</sequence>
<keyword evidence="1" id="KW-0175">Coiled coil</keyword>